<organism evidence="4">
    <name type="scientific">Echinostoma caproni</name>
    <dbReference type="NCBI Taxonomy" id="27848"/>
    <lineage>
        <taxon>Eukaryota</taxon>
        <taxon>Metazoa</taxon>
        <taxon>Spiralia</taxon>
        <taxon>Lophotrochozoa</taxon>
        <taxon>Platyhelminthes</taxon>
        <taxon>Trematoda</taxon>
        <taxon>Digenea</taxon>
        <taxon>Plagiorchiida</taxon>
        <taxon>Echinostomata</taxon>
        <taxon>Echinostomatoidea</taxon>
        <taxon>Echinostomatidae</taxon>
        <taxon>Echinostoma</taxon>
    </lineage>
</organism>
<dbReference type="AlphaFoldDB" id="A0A183BG79"/>
<feature type="region of interest" description="Disordered" evidence="1">
    <location>
        <begin position="73"/>
        <end position="134"/>
    </location>
</feature>
<reference evidence="4" key="1">
    <citation type="submission" date="2016-06" db="UniProtKB">
        <authorList>
            <consortium name="WormBaseParasite"/>
        </authorList>
    </citation>
    <scope>IDENTIFICATION</scope>
</reference>
<protein>
    <submittedName>
        <fullName evidence="2 4">Uncharacterized protein</fullName>
    </submittedName>
</protein>
<dbReference type="EMBL" id="UZAN01075743">
    <property type="protein sequence ID" value="VDP95829.1"/>
    <property type="molecule type" value="Genomic_DNA"/>
</dbReference>
<dbReference type="OrthoDB" id="1262810at2759"/>
<feature type="region of interest" description="Disordered" evidence="1">
    <location>
        <begin position="298"/>
        <end position="317"/>
    </location>
</feature>
<feature type="compositionally biased region" description="Acidic residues" evidence="1">
    <location>
        <begin position="167"/>
        <end position="181"/>
    </location>
</feature>
<gene>
    <name evidence="2" type="ORF">ECPE_LOCUS18214</name>
</gene>
<evidence type="ECO:0000313" key="4">
    <source>
        <dbReference type="WBParaSite" id="ECPE_0001826401-mRNA-1"/>
    </source>
</evidence>
<evidence type="ECO:0000313" key="2">
    <source>
        <dbReference type="EMBL" id="VDP95829.1"/>
    </source>
</evidence>
<dbReference type="Proteomes" id="UP000272942">
    <property type="component" value="Unassembled WGS sequence"/>
</dbReference>
<feature type="compositionally biased region" description="Low complexity" evidence="1">
    <location>
        <begin position="303"/>
        <end position="316"/>
    </location>
</feature>
<accession>A0A183BG79</accession>
<proteinExistence type="predicted"/>
<evidence type="ECO:0000256" key="1">
    <source>
        <dbReference type="SAM" id="MobiDB-lite"/>
    </source>
</evidence>
<evidence type="ECO:0000313" key="3">
    <source>
        <dbReference type="Proteomes" id="UP000272942"/>
    </source>
</evidence>
<sequence length="346" mass="38322">MQLLPTLSDAASPGTHAFLKPDFMLKLYRAASRCAPSESTSGMDLSDHSVWLRSVFANPESPCILVLCPDVDEPRSQSTRTKRARSDNPVSHSSGAKMHTPICPVCAEKQTSSRPVASGSKRRSRSGSISESSSPVYHLIKPNQVCWVRSRLPDPPMDTSSGRLESNEEDGEDDEDEDDDRDSVNPHADQCVLQPTVTSDHSTPVLVDRASTRVFALSDCYGAEHRSFFVDILGVPFTSSLDEVLSLRPQVKAVRDGQVTWSLKQWCYFGRRLGQWYALLDHWLLLLTGPCVPPTQAHPTVLSSNSHSASRSNPPSQNETRYAALRKIFEFPLLLAANGQWYRPSD</sequence>
<reference evidence="2 3" key="2">
    <citation type="submission" date="2018-11" db="EMBL/GenBank/DDBJ databases">
        <authorList>
            <consortium name="Pathogen Informatics"/>
        </authorList>
    </citation>
    <scope>NUCLEOTIDE SEQUENCE [LARGE SCALE GENOMIC DNA]</scope>
    <source>
        <strain evidence="2 3">Egypt</strain>
    </source>
</reference>
<keyword evidence="3" id="KW-1185">Reference proteome</keyword>
<feature type="region of interest" description="Disordered" evidence="1">
    <location>
        <begin position="150"/>
        <end position="190"/>
    </location>
</feature>
<name>A0A183BG79_9TREM</name>
<dbReference type="WBParaSite" id="ECPE_0001826401-mRNA-1">
    <property type="protein sequence ID" value="ECPE_0001826401-mRNA-1"/>
    <property type="gene ID" value="ECPE_0001826401"/>
</dbReference>